<dbReference type="RefSeq" id="XP_041785338.1">
    <property type="nucleotide sequence ID" value="XM_041929404.1"/>
</dbReference>
<dbReference type="KEGG" id="amer:121600630"/>
<dbReference type="GeneID" id="121600630"/>
<dbReference type="Pfam" id="PF03999">
    <property type="entry name" value="MAP65_ASE1"/>
    <property type="match status" value="2"/>
</dbReference>
<feature type="compositionally biased region" description="Low complexity" evidence="2">
    <location>
        <begin position="273"/>
        <end position="282"/>
    </location>
</feature>
<name>A0A182UYC9_ANOME</name>
<feature type="compositionally biased region" description="Low complexity" evidence="2">
    <location>
        <begin position="249"/>
        <end position="260"/>
    </location>
</feature>
<proteinExistence type="predicted"/>
<dbReference type="AlphaFoldDB" id="A0A182UYC9"/>
<evidence type="ECO:0000256" key="1">
    <source>
        <dbReference type="SAM" id="Coils"/>
    </source>
</evidence>
<dbReference type="VEuPathDB" id="VectorBase:AMEM21_012695"/>
<dbReference type="SUPFAM" id="SSF48371">
    <property type="entry name" value="ARM repeat"/>
    <property type="match status" value="1"/>
</dbReference>
<feature type="compositionally biased region" description="Low complexity" evidence="2">
    <location>
        <begin position="313"/>
        <end position="325"/>
    </location>
</feature>
<feature type="coiled-coil region" evidence="1">
    <location>
        <begin position="102"/>
        <end position="136"/>
    </location>
</feature>
<feature type="region of interest" description="Disordered" evidence="2">
    <location>
        <begin position="540"/>
        <end position="564"/>
    </location>
</feature>
<dbReference type="GO" id="GO:0017056">
    <property type="term" value="F:structural constituent of nuclear pore"/>
    <property type="evidence" value="ECO:0007669"/>
    <property type="project" value="TreeGrafter"/>
</dbReference>
<accession>A0A182UYC9</accession>
<dbReference type="GO" id="GO:0005643">
    <property type="term" value="C:nuclear pore"/>
    <property type="evidence" value="ECO:0007669"/>
    <property type="project" value="TreeGrafter"/>
</dbReference>
<keyword evidence="1" id="KW-0175">Coiled coil</keyword>
<dbReference type="InterPro" id="IPR016024">
    <property type="entry name" value="ARM-type_fold"/>
</dbReference>
<dbReference type="GO" id="GO:0006406">
    <property type="term" value="P:mRNA export from nucleus"/>
    <property type="evidence" value="ECO:0007669"/>
    <property type="project" value="TreeGrafter"/>
</dbReference>
<organism evidence="3 4">
    <name type="scientific">Anopheles merus</name>
    <name type="common">Mosquito</name>
    <dbReference type="NCBI Taxonomy" id="30066"/>
    <lineage>
        <taxon>Eukaryota</taxon>
        <taxon>Metazoa</taxon>
        <taxon>Ecdysozoa</taxon>
        <taxon>Arthropoda</taxon>
        <taxon>Hexapoda</taxon>
        <taxon>Insecta</taxon>
        <taxon>Pterygota</taxon>
        <taxon>Neoptera</taxon>
        <taxon>Endopterygota</taxon>
        <taxon>Diptera</taxon>
        <taxon>Nematocera</taxon>
        <taxon>Culicoidea</taxon>
        <taxon>Culicidae</taxon>
        <taxon>Anophelinae</taxon>
        <taxon>Anopheles</taxon>
    </lineage>
</organism>
<dbReference type="Gene3D" id="1.20.58.1520">
    <property type="match status" value="1"/>
</dbReference>
<feature type="compositionally biased region" description="Acidic residues" evidence="2">
    <location>
        <begin position="610"/>
        <end position="661"/>
    </location>
</feature>
<dbReference type="PANTHER" id="PTHR18898:SF2">
    <property type="entry name" value="NUCLEOPROTEIN TPR"/>
    <property type="match status" value="1"/>
</dbReference>
<keyword evidence="4" id="KW-1185">Reference proteome</keyword>
<feature type="region of interest" description="Disordered" evidence="2">
    <location>
        <begin position="590"/>
        <end position="709"/>
    </location>
</feature>
<evidence type="ECO:0000313" key="4">
    <source>
        <dbReference type="Proteomes" id="UP000075903"/>
    </source>
</evidence>
<feature type="compositionally biased region" description="Basic and acidic residues" evidence="2">
    <location>
        <begin position="283"/>
        <end position="304"/>
    </location>
</feature>
<sequence length="709" mass="80529">MASKLAKLEQDTITNSLEIVHHKVRLLMEVWKMFFDEICYLDYLTSLPSSIEQFLGEIYCLTMNFCVRKTQRIRELQTKMFELRRVLSVGSDDPDDDWERGHMSLDRKLTQLQQRINTLTQQLNERKLLMDEYTREEIQLLSDLGEAAPPHEPLCANPDTGVLPDAQKMAQFADYLSRLRAEKVKRIVTRDKLQSEIRKKAQLLDWVPRKDRHRQLINEQTLIPSLSNLNELQHLDFVLSGLLERKQQQEQQQQQQQTQQNAKPLPAKKGKKQQQQQQQQEGQKIEQNKEENPLPADGKERDQPQQKQPPLPSAAATNHATASNSGTPSPPPPPPSPASEVDLSAAGTSTTTAGGTTASSTASATAATGLFEQTIETYMRVEAVLGRPADRDKIIEEIFSRFRASINVWWERCLILPNERQQCKVLYTDQLDEDAFVAHIEQQKLLQSYYHENEAIFRLIYQWADQWNRAVQLQREQTAAEELAVVNERLAAIRKQLESKCREFEQRCQVKFTMYGMPVMQVLQRCQAKGEKLKLPDSCKVKQAAAPPRTATKKGAASAARQQISPETAVELSTMLKDLLSEQQQQHLLGGPIGSEESNHGTDEWQQQQEEADGDDAEVDDDEDDDEDEDEDDDDDEEEEEEEEDDDDEEEEDDEEDDDADGSSSSSDDGGEVNQKRDDELLEEAFASATAAVTTKTRMHSVNGHPAAS</sequence>
<dbReference type="Proteomes" id="UP000075903">
    <property type="component" value="Unassembled WGS sequence"/>
</dbReference>
<feature type="region of interest" description="Disordered" evidence="2">
    <location>
        <begin position="249"/>
        <end position="363"/>
    </location>
</feature>
<feature type="compositionally biased region" description="Pro residues" evidence="2">
    <location>
        <begin position="328"/>
        <end position="337"/>
    </location>
</feature>
<dbReference type="STRING" id="30066.A0A182UYC9"/>
<protein>
    <recommendedName>
        <fullName evidence="5">Protein regulator of cytokinesis 1</fullName>
    </recommendedName>
</protein>
<dbReference type="EnsemblMetazoa" id="AMEM005770-RA">
    <property type="protein sequence ID" value="AMEM005770-PA"/>
    <property type="gene ID" value="AMEM005770"/>
</dbReference>
<reference evidence="3" key="1">
    <citation type="submission" date="2020-05" db="UniProtKB">
        <authorList>
            <consortium name="EnsemblMetazoa"/>
        </authorList>
    </citation>
    <scope>IDENTIFICATION</scope>
    <source>
        <strain evidence="3">MAF</strain>
    </source>
</reference>
<evidence type="ECO:0000256" key="2">
    <source>
        <dbReference type="SAM" id="MobiDB-lite"/>
    </source>
</evidence>
<evidence type="ECO:0008006" key="5">
    <source>
        <dbReference type="Google" id="ProtNLM"/>
    </source>
</evidence>
<evidence type="ECO:0000313" key="3">
    <source>
        <dbReference type="EnsemblMetazoa" id="AMEM005770-PA"/>
    </source>
</evidence>
<dbReference type="PANTHER" id="PTHR18898">
    <property type="entry name" value="NUCLEOPROTEIN TPR-RELATED"/>
    <property type="match status" value="1"/>
</dbReference>
<feature type="compositionally biased region" description="Low complexity" evidence="2">
    <location>
        <begin position="344"/>
        <end position="363"/>
    </location>
</feature>
<dbReference type="VEuPathDB" id="VectorBase:AMEM005770"/>